<feature type="transmembrane region" description="Helical" evidence="8">
    <location>
        <begin position="185"/>
        <end position="204"/>
    </location>
</feature>
<evidence type="ECO:0000313" key="10">
    <source>
        <dbReference type="Proteomes" id="UP000199050"/>
    </source>
</evidence>
<evidence type="ECO:0000256" key="5">
    <source>
        <dbReference type="ARBA" id="ARBA00022692"/>
    </source>
</evidence>
<dbReference type="Proteomes" id="UP000199050">
    <property type="component" value="Unassembled WGS sequence"/>
</dbReference>
<evidence type="ECO:0000256" key="6">
    <source>
        <dbReference type="ARBA" id="ARBA00022989"/>
    </source>
</evidence>
<feature type="transmembrane region" description="Helical" evidence="8">
    <location>
        <begin position="6"/>
        <end position="26"/>
    </location>
</feature>
<comment type="subcellular location">
    <subcellularLocation>
        <location evidence="1">Membrane</location>
        <topology evidence="1">Multi-pass membrane protein</topology>
    </subcellularLocation>
</comment>
<evidence type="ECO:0000256" key="3">
    <source>
        <dbReference type="ARBA" id="ARBA00022448"/>
    </source>
</evidence>
<keyword evidence="6 8" id="KW-1133">Transmembrane helix</keyword>
<evidence type="ECO:0000256" key="8">
    <source>
        <dbReference type="SAM" id="Phobius"/>
    </source>
</evidence>
<feature type="transmembrane region" description="Helical" evidence="8">
    <location>
        <begin position="119"/>
        <end position="139"/>
    </location>
</feature>
<evidence type="ECO:0000256" key="7">
    <source>
        <dbReference type="ARBA" id="ARBA00023136"/>
    </source>
</evidence>
<accession>A0A1G8RYB3</accession>
<name>A0A1G8RYB3_9BACL</name>
<comment type="similarity">
    <text evidence="2">Belongs to the amino acid-polyamine-organocation (APC) superfamily. Spore germination protein (SGP) (TC 2.A.3.9) family.</text>
</comment>
<keyword evidence="4" id="KW-0309">Germination</keyword>
<evidence type="ECO:0000256" key="1">
    <source>
        <dbReference type="ARBA" id="ARBA00004141"/>
    </source>
</evidence>
<feature type="transmembrane region" description="Helical" evidence="8">
    <location>
        <begin position="329"/>
        <end position="351"/>
    </location>
</feature>
<dbReference type="PANTHER" id="PTHR34975">
    <property type="entry name" value="SPORE GERMINATION PROTEIN A2"/>
    <property type="match status" value="1"/>
</dbReference>
<feature type="transmembrane region" description="Helical" evidence="8">
    <location>
        <begin position="145"/>
        <end position="164"/>
    </location>
</feature>
<evidence type="ECO:0000313" key="9">
    <source>
        <dbReference type="EMBL" id="SDJ21943.1"/>
    </source>
</evidence>
<dbReference type="AlphaFoldDB" id="A0A1G8RYB3"/>
<evidence type="ECO:0000256" key="2">
    <source>
        <dbReference type="ARBA" id="ARBA00007998"/>
    </source>
</evidence>
<keyword evidence="7 8" id="KW-0472">Membrane</keyword>
<keyword evidence="3" id="KW-0813">Transport</keyword>
<evidence type="ECO:0000256" key="4">
    <source>
        <dbReference type="ARBA" id="ARBA00022544"/>
    </source>
</evidence>
<feature type="transmembrane region" description="Helical" evidence="8">
    <location>
        <begin position="210"/>
        <end position="237"/>
    </location>
</feature>
<dbReference type="RefSeq" id="WP_090714915.1">
    <property type="nucleotide sequence ID" value="NZ_CBCSKY010000041.1"/>
</dbReference>
<dbReference type="InterPro" id="IPR004761">
    <property type="entry name" value="Spore_GerAB"/>
</dbReference>
<protein>
    <submittedName>
        <fullName evidence="9">Spore germination protein (Amino acid permease)</fullName>
    </submittedName>
</protein>
<dbReference type="STRING" id="1174501.SAMN05216192_11392"/>
<dbReference type="OrthoDB" id="2957438at2"/>
<dbReference type="NCBIfam" id="TIGR00912">
    <property type="entry name" value="2A0309"/>
    <property type="match status" value="1"/>
</dbReference>
<keyword evidence="10" id="KW-1185">Reference proteome</keyword>
<dbReference type="Pfam" id="PF03845">
    <property type="entry name" value="Spore_permease"/>
    <property type="match status" value="1"/>
</dbReference>
<gene>
    <name evidence="9" type="ORF">SAMN05216192_11392</name>
</gene>
<feature type="transmembrane region" description="Helical" evidence="8">
    <location>
        <begin position="297"/>
        <end position="317"/>
    </location>
</feature>
<dbReference type="GO" id="GO:0016020">
    <property type="term" value="C:membrane"/>
    <property type="evidence" value="ECO:0007669"/>
    <property type="project" value="UniProtKB-SubCell"/>
</dbReference>
<dbReference type="EMBL" id="FNDX01000013">
    <property type="protein sequence ID" value="SDJ21943.1"/>
    <property type="molecule type" value="Genomic_DNA"/>
</dbReference>
<feature type="transmembrane region" description="Helical" evidence="8">
    <location>
        <begin position="38"/>
        <end position="60"/>
    </location>
</feature>
<feature type="transmembrane region" description="Helical" evidence="8">
    <location>
        <begin position="266"/>
        <end position="285"/>
    </location>
</feature>
<organism evidence="9 10">
    <name type="scientific">Paenibacillus typhae</name>
    <dbReference type="NCBI Taxonomy" id="1174501"/>
    <lineage>
        <taxon>Bacteria</taxon>
        <taxon>Bacillati</taxon>
        <taxon>Bacillota</taxon>
        <taxon>Bacilli</taxon>
        <taxon>Bacillales</taxon>
        <taxon>Paenibacillaceae</taxon>
        <taxon>Paenibacillus</taxon>
    </lineage>
</organism>
<dbReference type="GO" id="GO:0009847">
    <property type="term" value="P:spore germination"/>
    <property type="evidence" value="ECO:0007669"/>
    <property type="project" value="InterPro"/>
</dbReference>
<dbReference type="PANTHER" id="PTHR34975:SF2">
    <property type="entry name" value="SPORE GERMINATION PROTEIN A2"/>
    <property type="match status" value="1"/>
</dbReference>
<sequence>MQQKISPFHIAVLTYMAQAGMVLFTLPRSLADYFGTNGWLVLIPCFLLSAFNIWLISLVFRLGQGRSVFAILEQSVPKMLLYPLYFLLAGSWLIFGCMIGKKYVLVFQMLSFPSTNPMLFKLAIDVLAFLLLIKGIQGISKAATLFFWMTAWMILLLAWFIPSFRWERLTPFLLKGGHDQVKGSIEVYSAFLGYELTLFLFPHVKKNKKSIWAIHVGNLFLMLNYLSLSLICFGLFSLNQLKKLLYPVLDLLAYIQFPFIERLENLLYGFFLFLILITLVMYWWAAQLTVQRMMPKLNMKILLLILIFIAYGISFFAETLEQVNVWITNLGYAVTGIAFGLPTLLIMILLLQRKGGTTHG</sequence>
<proteinExistence type="inferred from homology"/>
<keyword evidence="5 8" id="KW-0812">Transmembrane</keyword>
<reference evidence="10" key="1">
    <citation type="submission" date="2016-10" db="EMBL/GenBank/DDBJ databases">
        <authorList>
            <person name="Varghese N."/>
            <person name="Submissions S."/>
        </authorList>
    </citation>
    <scope>NUCLEOTIDE SEQUENCE [LARGE SCALE GENOMIC DNA]</scope>
    <source>
        <strain evidence="10">CGMCC 1.11012</strain>
    </source>
</reference>
<feature type="transmembrane region" description="Helical" evidence="8">
    <location>
        <begin position="80"/>
        <end position="99"/>
    </location>
</feature>